<dbReference type="EMBL" id="JANPWB010000005">
    <property type="protein sequence ID" value="KAJ1184108.1"/>
    <property type="molecule type" value="Genomic_DNA"/>
</dbReference>
<name>A0AAV7U5T1_PLEWA</name>
<protein>
    <submittedName>
        <fullName evidence="1">Uncharacterized protein</fullName>
    </submittedName>
</protein>
<dbReference type="AlphaFoldDB" id="A0AAV7U5T1"/>
<dbReference type="Proteomes" id="UP001066276">
    <property type="component" value="Chromosome 3_1"/>
</dbReference>
<evidence type="ECO:0000313" key="1">
    <source>
        <dbReference type="EMBL" id="KAJ1184108.1"/>
    </source>
</evidence>
<gene>
    <name evidence="1" type="ORF">NDU88_000918</name>
</gene>
<sequence>MVYILGRQLCVLQQQRAKSLGPLCYDNLRERVGERCHDNKPAHVLRINITKKCTDDVTEVPIVTLTGRAPAQLIRCCSFHLDEHRALRCHDNKPVHVLRINITKRCTDDVTEALIVTLTGRAPAQLIRCCSFHLDEHRALGAVLLLLIRSSHQALRRNKERILPKQEARPDACDQFHSEIESDALDAGGEIPQAHNSKYSQSPLAVVRHLLVQRQKHLG</sequence>
<organism evidence="1 2">
    <name type="scientific">Pleurodeles waltl</name>
    <name type="common">Iberian ribbed newt</name>
    <dbReference type="NCBI Taxonomy" id="8319"/>
    <lineage>
        <taxon>Eukaryota</taxon>
        <taxon>Metazoa</taxon>
        <taxon>Chordata</taxon>
        <taxon>Craniata</taxon>
        <taxon>Vertebrata</taxon>
        <taxon>Euteleostomi</taxon>
        <taxon>Amphibia</taxon>
        <taxon>Batrachia</taxon>
        <taxon>Caudata</taxon>
        <taxon>Salamandroidea</taxon>
        <taxon>Salamandridae</taxon>
        <taxon>Pleurodelinae</taxon>
        <taxon>Pleurodeles</taxon>
    </lineage>
</organism>
<comment type="caution">
    <text evidence="1">The sequence shown here is derived from an EMBL/GenBank/DDBJ whole genome shotgun (WGS) entry which is preliminary data.</text>
</comment>
<evidence type="ECO:0000313" key="2">
    <source>
        <dbReference type="Proteomes" id="UP001066276"/>
    </source>
</evidence>
<keyword evidence="2" id="KW-1185">Reference proteome</keyword>
<reference evidence="1" key="1">
    <citation type="journal article" date="2022" name="bioRxiv">
        <title>Sequencing and chromosome-scale assembly of the giantPleurodeles waltlgenome.</title>
        <authorList>
            <person name="Brown T."/>
            <person name="Elewa A."/>
            <person name="Iarovenko S."/>
            <person name="Subramanian E."/>
            <person name="Araus A.J."/>
            <person name="Petzold A."/>
            <person name="Susuki M."/>
            <person name="Suzuki K.-i.T."/>
            <person name="Hayashi T."/>
            <person name="Toyoda A."/>
            <person name="Oliveira C."/>
            <person name="Osipova E."/>
            <person name="Leigh N.D."/>
            <person name="Simon A."/>
            <person name="Yun M.H."/>
        </authorList>
    </citation>
    <scope>NUCLEOTIDE SEQUENCE</scope>
    <source>
        <strain evidence="1">20211129_DDA</strain>
        <tissue evidence="1">Liver</tissue>
    </source>
</reference>
<proteinExistence type="predicted"/>
<accession>A0AAV7U5T1</accession>